<dbReference type="AntiFam" id="ANF00007">
    <property type="entry name" value="Shadow ORF (opposite clpB)"/>
</dbReference>
<gene>
    <name evidence="1" type="ORF">SDC9_125163</name>
</gene>
<protein>
    <submittedName>
        <fullName evidence="1">Uncharacterized protein</fullName>
    </submittedName>
</protein>
<comment type="caution">
    <text evidence="1">The sequence shown here is derived from an EMBL/GenBank/DDBJ whole genome shotgun (WGS) entry which is preliminary data.</text>
</comment>
<evidence type="ECO:0000313" key="1">
    <source>
        <dbReference type="EMBL" id="MPM78152.1"/>
    </source>
</evidence>
<proteinExistence type="predicted"/>
<dbReference type="EMBL" id="VSSQ01028429">
    <property type="protein sequence ID" value="MPM78152.1"/>
    <property type="molecule type" value="Genomic_DNA"/>
</dbReference>
<sequence>MADPVDFFLDLLDGFHRVLFVIPLDLHFIEAVAVFGQLLLNPFQALFAELVLFFFEGGFLDFQLDHLTVDLIHLFGHGVNFGTDHGAGFIHQVDGLIREETVGNVPVGKHCRGDQGVILNLNPVEDFIAFL</sequence>
<name>A0A645CN09_9ZZZZ</name>
<organism evidence="1">
    <name type="scientific">bioreactor metagenome</name>
    <dbReference type="NCBI Taxonomy" id="1076179"/>
    <lineage>
        <taxon>unclassified sequences</taxon>
        <taxon>metagenomes</taxon>
        <taxon>ecological metagenomes</taxon>
    </lineage>
</organism>
<dbReference type="AlphaFoldDB" id="A0A645CN09"/>
<accession>A0A645CN09</accession>
<reference evidence="1" key="1">
    <citation type="submission" date="2019-08" db="EMBL/GenBank/DDBJ databases">
        <authorList>
            <person name="Kucharzyk K."/>
            <person name="Murdoch R.W."/>
            <person name="Higgins S."/>
            <person name="Loffler F."/>
        </authorList>
    </citation>
    <scope>NUCLEOTIDE SEQUENCE</scope>
</reference>